<dbReference type="InterPro" id="IPR021833">
    <property type="entry name" value="DUF3425"/>
</dbReference>
<dbReference type="EMBL" id="CBTN010000081">
    <property type="protein sequence ID" value="CDH60020.1"/>
    <property type="molecule type" value="Genomic_DNA"/>
</dbReference>
<sequence length="543" mass="61572">MDEYEPNDSNTTGWSPSSSSTTAPLSVQPSEQPPICLGEISPTHVNVIQQQQQQQQQYSTSTQQASNEGGGGRVGEQPVKVRKKPGRKPNPASPALRKAQNRAAQRAFRERKERHLRDLETTIKSLREKHHAATKELQTTQAMLDSFRVENWYLKGVVLTLQFVCMHHHILIPSHSPYLSEEALSEMAHSSPHAIESYVNAYTLNNVNLKPAMASHFANNAYTSNNSMDGAQRDEDMQYEEHKRNTTQEPATPSPSPPSSESIIIKHEDSEDEDGTSFQQQQQQQQPVMFQPQQPKDTNPWQQQQHQQSPAPQESLLEEPRSLSAIQKLRLQLRCQSRMVMSGCPKSAARLQPTLLQLAIPHDSRIDLIPAPHMRDRMIIFRDQMDYDRCFSLLLNGAVQHGEDPTLAQNWELPPEFFSEFWYLTIDYDLSRTNKWRRAKGLPDIGDAANDSANQYNYWSSQQQQHEPNKVHHDQAWADEMLSQLAEGMPTLQPVDHSKAPHLHYPEMIISASPEDYQHQLGSSSISGMMDLMAALSTTEPTL</sequence>
<dbReference type="PANTHER" id="PTHR38116:SF9">
    <property type="entry name" value="BZIP DOMAIN-CONTAINING PROTEIN"/>
    <property type="match status" value="1"/>
</dbReference>
<dbReference type="Gene3D" id="1.20.5.170">
    <property type="match status" value="1"/>
</dbReference>
<dbReference type="OrthoDB" id="2593073at2759"/>
<dbReference type="Proteomes" id="UP000027586">
    <property type="component" value="Unassembled WGS sequence"/>
</dbReference>
<feature type="compositionally biased region" description="Low complexity" evidence="1">
    <location>
        <begin position="49"/>
        <end position="64"/>
    </location>
</feature>
<evidence type="ECO:0000313" key="3">
    <source>
        <dbReference type="EMBL" id="CDH60020.1"/>
    </source>
</evidence>
<reference evidence="3" key="1">
    <citation type="submission" date="2013-08" db="EMBL/GenBank/DDBJ databases">
        <title>Gene expansion shapes genome architecture in the human pathogen Lichtheimia corymbifera: an evolutionary genomics analysis in the ancient terrestrial Mucorales (Mucoromycotina).</title>
        <authorList>
            <person name="Schwartze V.U."/>
            <person name="Winter S."/>
            <person name="Shelest E."/>
            <person name="Marcet-Houben M."/>
            <person name="Horn F."/>
            <person name="Wehner S."/>
            <person name="Hoffmann K."/>
            <person name="Riege K."/>
            <person name="Sammeth M."/>
            <person name="Nowrousian M."/>
            <person name="Valiante V."/>
            <person name="Linde J."/>
            <person name="Jacobsen I.D."/>
            <person name="Marz M."/>
            <person name="Brakhage A.A."/>
            <person name="Gabaldon T."/>
            <person name="Bocker S."/>
            <person name="Voigt K."/>
        </authorList>
    </citation>
    <scope>NUCLEOTIDE SEQUENCE [LARGE SCALE GENOMIC DNA]</scope>
    <source>
        <strain evidence="3">FSU 9682</strain>
    </source>
</reference>
<gene>
    <name evidence="3" type="ORF">LCOR_10819.1</name>
</gene>
<protein>
    <recommendedName>
        <fullName evidence="2">BZIP domain-containing protein</fullName>
    </recommendedName>
</protein>
<dbReference type="AlphaFoldDB" id="A0A068SDJ9"/>
<dbReference type="InterPro" id="IPR046347">
    <property type="entry name" value="bZIP_sf"/>
</dbReference>
<feature type="region of interest" description="Disordered" evidence="1">
    <location>
        <begin position="238"/>
        <end position="318"/>
    </location>
</feature>
<evidence type="ECO:0000313" key="4">
    <source>
        <dbReference type="Proteomes" id="UP000027586"/>
    </source>
</evidence>
<dbReference type="Pfam" id="PF11905">
    <property type="entry name" value="DUF3425"/>
    <property type="match status" value="1"/>
</dbReference>
<accession>A0A068SDJ9</accession>
<dbReference type="PROSITE" id="PS00036">
    <property type="entry name" value="BZIP_BASIC"/>
    <property type="match status" value="1"/>
</dbReference>
<dbReference type="InterPro" id="IPR004827">
    <property type="entry name" value="bZIP"/>
</dbReference>
<feature type="domain" description="BZIP" evidence="2">
    <location>
        <begin position="97"/>
        <end position="111"/>
    </location>
</feature>
<dbReference type="SUPFAM" id="SSF57959">
    <property type="entry name" value="Leucine zipper domain"/>
    <property type="match status" value="1"/>
</dbReference>
<comment type="caution">
    <text evidence="3">The sequence shown here is derived from an EMBL/GenBank/DDBJ whole genome shotgun (WGS) entry which is preliminary data.</text>
</comment>
<dbReference type="VEuPathDB" id="FungiDB:LCOR_10819.1"/>
<dbReference type="GO" id="GO:0003700">
    <property type="term" value="F:DNA-binding transcription factor activity"/>
    <property type="evidence" value="ECO:0007669"/>
    <property type="project" value="InterPro"/>
</dbReference>
<dbReference type="STRING" id="1263082.A0A068SDJ9"/>
<dbReference type="CDD" id="cd14688">
    <property type="entry name" value="bZIP_YAP"/>
    <property type="match status" value="1"/>
</dbReference>
<name>A0A068SDJ9_9FUNG</name>
<dbReference type="SMART" id="SM00338">
    <property type="entry name" value="BRLZ"/>
    <property type="match status" value="1"/>
</dbReference>
<keyword evidence="4" id="KW-1185">Reference proteome</keyword>
<feature type="compositionally biased region" description="Low complexity" evidence="1">
    <location>
        <begin position="9"/>
        <end position="22"/>
    </location>
</feature>
<organism evidence="3 4">
    <name type="scientific">Lichtheimia corymbifera JMRC:FSU:9682</name>
    <dbReference type="NCBI Taxonomy" id="1263082"/>
    <lineage>
        <taxon>Eukaryota</taxon>
        <taxon>Fungi</taxon>
        <taxon>Fungi incertae sedis</taxon>
        <taxon>Mucoromycota</taxon>
        <taxon>Mucoromycotina</taxon>
        <taxon>Mucoromycetes</taxon>
        <taxon>Mucorales</taxon>
        <taxon>Lichtheimiaceae</taxon>
        <taxon>Lichtheimia</taxon>
    </lineage>
</organism>
<feature type="compositionally biased region" description="Low complexity" evidence="1">
    <location>
        <begin position="279"/>
        <end position="313"/>
    </location>
</feature>
<evidence type="ECO:0000256" key="1">
    <source>
        <dbReference type="SAM" id="MobiDB-lite"/>
    </source>
</evidence>
<evidence type="ECO:0000259" key="2">
    <source>
        <dbReference type="PROSITE" id="PS00036"/>
    </source>
</evidence>
<proteinExistence type="predicted"/>
<dbReference type="PANTHER" id="PTHR38116">
    <property type="entry name" value="CHROMOSOME 7, WHOLE GENOME SHOTGUN SEQUENCE"/>
    <property type="match status" value="1"/>
</dbReference>
<feature type="region of interest" description="Disordered" evidence="1">
    <location>
        <begin position="1"/>
        <end position="111"/>
    </location>
</feature>